<dbReference type="Gene3D" id="3.40.430.10">
    <property type="entry name" value="Dihydrofolate Reductase, subunit A"/>
    <property type="match status" value="1"/>
</dbReference>
<comment type="catalytic activity">
    <reaction evidence="13 15">
        <text>5-amino-6-(5-phospho-D-ribitylamino)uracil + NADP(+) = 5-amino-6-(5-phospho-D-ribosylamino)uracil + NADPH + H(+)</text>
        <dbReference type="Rhea" id="RHEA:17845"/>
        <dbReference type="ChEBI" id="CHEBI:15378"/>
        <dbReference type="ChEBI" id="CHEBI:57783"/>
        <dbReference type="ChEBI" id="CHEBI:58349"/>
        <dbReference type="ChEBI" id="CHEBI:58421"/>
        <dbReference type="ChEBI" id="CHEBI:58453"/>
        <dbReference type="EC" id="1.1.1.193"/>
    </reaction>
</comment>
<dbReference type="PANTHER" id="PTHR38011:SF7">
    <property type="entry name" value="2,5-DIAMINO-6-RIBOSYLAMINO-4(3H)-PYRIMIDINONE 5'-PHOSPHATE REDUCTASE"/>
    <property type="match status" value="1"/>
</dbReference>
<evidence type="ECO:0000313" key="21">
    <source>
        <dbReference type="Proteomes" id="UP000886817"/>
    </source>
</evidence>
<evidence type="ECO:0000256" key="10">
    <source>
        <dbReference type="ARBA" id="ARBA00022857"/>
    </source>
</evidence>
<evidence type="ECO:0000256" key="8">
    <source>
        <dbReference type="ARBA" id="ARBA00022801"/>
    </source>
</evidence>
<evidence type="ECO:0000256" key="6">
    <source>
        <dbReference type="ARBA" id="ARBA00022619"/>
    </source>
</evidence>
<name>A0A9D2B4C9_9FIRM</name>
<evidence type="ECO:0000256" key="13">
    <source>
        <dbReference type="ARBA" id="ARBA00049861"/>
    </source>
</evidence>
<dbReference type="Pfam" id="PF00383">
    <property type="entry name" value="dCMP_cyt_deam_1"/>
    <property type="match status" value="1"/>
</dbReference>
<feature type="binding site" evidence="17">
    <location>
        <position position="293"/>
    </location>
    <ligand>
        <name>substrate</name>
    </ligand>
</feature>
<protein>
    <recommendedName>
        <fullName evidence="15">Riboflavin biosynthesis protein RibD</fullName>
    </recommendedName>
    <domain>
        <recommendedName>
            <fullName evidence="15">Diaminohydroxyphosphoribosylaminopyrimidine deaminase</fullName>
            <shortName evidence="15">DRAP deaminase</shortName>
            <ecNumber evidence="15">3.5.4.26</ecNumber>
        </recommendedName>
        <alternativeName>
            <fullName evidence="15">Riboflavin-specific deaminase</fullName>
        </alternativeName>
    </domain>
    <domain>
        <recommendedName>
            <fullName evidence="15">5-amino-6-(5-phosphoribosylamino)uracil reductase</fullName>
            <ecNumber evidence="15">1.1.1.193</ecNumber>
        </recommendedName>
        <alternativeName>
            <fullName evidence="15">HTP reductase</fullName>
        </alternativeName>
    </domain>
</protein>
<dbReference type="PROSITE" id="PS00903">
    <property type="entry name" value="CYT_DCMP_DEAMINASES_1"/>
    <property type="match status" value="1"/>
</dbReference>
<dbReference type="InterPro" id="IPR050765">
    <property type="entry name" value="Riboflavin_Biosynth_HTPR"/>
</dbReference>
<feature type="binding site" evidence="17">
    <location>
        <position position="222"/>
    </location>
    <ligand>
        <name>NADP(+)</name>
        <dbReference type="ChEBI" id="CHEBI:58349"/>
    </ligand>
</feature>
<dbReference type="InterPro" id="IPR004794">
    <property type="entry name" value="Eubact_RibD"/>
</dbReference>
<evidence type="ECO:0000256" key="9">
    <source>
        <dbReference type="ARBA" id="ARBA00022833"/>
    </source>
</evidence>
<evidence type="ECO:0000256" key="4">
    <source>
        <dbReference type="ARBA" id="ARBA00005259"/>
    </source>
</evidence>
<comment type="catalytic activity">
    <reaction evidence="14 15">
        <text>2,5-diamino-6-hydroxy-4-(5-phosphoribosylamino)-pyrimidine + H2O + H(+) = 5-amino-6-(5-phospho-D-ribosylamino)uracil + NH4(+)</text>
        <dbReference type="Rhea" id="RHEA:21868"/>
        <dbReference type="ChEBI" id="CHEBI:15377"/>
        <dbReference type="ChEBI" id="CHEBI:15378"/>
        <dbReference type="ChEBI" id="CHEBI:28938"/>
        <dbReference type="ChEBI" id="CHEBI:58453"/>
        <dbReference type="ChEBI" id="CHEBI:58614"/>
        <dbReference type="EC" id="3.5.4.26"/>
    </reaction>
</comment>
<dbReference type="InterPro" id="IPR011549">
    <property type="entry name" value="RibD_C"/>
</dbReference>
<comment type="caution">
    <text evidence="20">The sequence shown here is derived from an EMBL/GenBank/DDBJ whole genome shotgun (WGS) entry which is preliminary data.</text>
</comment>
<dbReference type="GO" id="GO:0009231">
    <property type="term" value="P:riboflavin biosynthetic process"/>
    <property type="evidence" value="ECO:0007669"/>
    <property type="project" value="UniProtKB-KW"/>
</dbReference>
<evidence type="ECO:0000256" key="16">
    <source>
        <dbReference type="PIRSR" id="PIRSR006769-1"/>
    </source>
</evidence>
<dbReference type="GO" id="GO:0008835">
    <property type="term" value="F:diaminohydroxyphosphoribosylaminopyrimidine deaminase activity"/>
    <property type="evidence" value="ECO:0007669"/>
    <property type="project" value="UniProtKB-EC"/>
</dbReference>
<organism evidence="20 21">
    <name type="scientific">Candidatus Blautia gallistercoris</name>
    <dbReference type="NCBI Taxonomy" id="2838490"/>
    <lineage>
        <taxon>Bacteria</taxon>
        <taxon>Bacillati</taxon>
        <taxon>Bacillota</taxon>
        <taxon>Clostridia</taxon>
        <taxon>Lachnospirales</taxon>
        <taxon>Lachnospiraceae</taxon>
        <taxon>Blautia</taxon>
    </lineage>
</organism>
<comment type="similarity">
    <text evidence="5 15">In the C-terminal section; belongs to the HTP reductase family.</text>
</comment>
<keyword evidence="8 15" id="KW-0378">Hydrolase</keyword>
<dbReference type="InterPro" id="IPR016192">
    <property type="entry name" value="APOBEC/CMP_deaminase_Zn-bd"/>
</dbReference>
<feature type="binding site" evidence="18">
    <location>
        <position position="51"/>
    </location>
    <ligand>
        <name>Zn(2+)</name>
        <dbReference type="ChEBI" id="CHEBI:29105"/>
        <note>catalytic</note>
    </ligand>
</feature>
<dbReference type="Pfam" id="PF01872">
    <property type="entry name" value="RibD_C"/>
    <property type="match status" value="1"/>
</dbReference>
<dbReference type="NCBIfam" id="TIGR00326">
    <property type="entry name" value="eubact_ribD"/>
    <property type="match status" value="1"/>
</dbReference>
<evidence type="ECO:0000256" key="1">
    <source>
        <dbReference type="ARBA" id="ARBA00002151"/>
    </source>
</evidence>
<sequence length="369" mass="40444">MATDENYMWRALKLARKGCGWTAPNPMVGAVIVKNGRIIGEGYHEKYGELHAERNALAACTESPEGAELYVTLEPCCHYGKQPPCVDAVLEAGIRRVVLGAGDPNPLVAGKGIQKLREHGVIVEEHVLEEECRKLNEVFFYYVQTGLPYVVMKYAMTMDGKIACYTGASRWVTGEKAREHVHQQRRRYTAIMAGVGTVLADDPLLTCRIEGGKNPVRIICDSRLSTPLTAKVVQTAKEVPTILATCCSDEEKQQPYLDAGCRVLVLPGKDGRVDLHALMEKLGQEKIDSILLEGGASLNWSALKSGIVNKVQAYIAPKLFGGSEAKTPVGGRGFPSPNEAVLLKNSHLIRLGEDFLIESEVSENVYRDH</sequence>
<dbReference type="AlphaFoldDB" id="A0A9D2B4C9"/>
<dbReference type="SUPFAM" id="SSF53597">
    <property type="entry name" value="Dihydrofolate reductase-like"/>
    <property type="match status" value="1"/>
</dbReference>
<dbReference type="InterPro" id="IPR002125">
    <property type="entry name" value="CMP_dCMP_dom"/>
</dbReference>
<feature type="binding site" evidence="18">
    <location>
        <position position="76"/>
    </location>
    <ligand>
        <name>Zn(2+)</name>
        <dbReference type="ChEBI" id="CHEBI:29105"/>
        <note>catalytic</note>
    </ligand>
</feature>
<feature type="binding site" evidence="17">
    <location>
        <position position="185"/>
    </location>
    <ligand>
        <name>substrate</name>
    </ligand>
</feature>
<keyword evidence="6 15" id="KW-0686">Riboflavin biosynthesis</keyword>
<dbReference type="InterPro" id="IPR002734">
    <property type="entry name" value="RibDG_C"/>
</dbReference>
<dbReference type="Gene3D" id="3.40.140.10">
    <property type="entry name" value="Cytidine Deaminase, domain 2"/>
    <property type="match status" value="1"/>
</dbReference>
<keyword evidence="9 15" id="KW-0862">Zinc</keyword>
<evidence type="ECO:0000256" key="7">
    <source>
        <dbReference type="ARBA" id="ARBA00022723"/>
    </source>
</evidence>
<feature type="binding site" evidence="17">
    <location>
        <position position="169"/>
    </location>
    <ligand>
        <name>NADP(+)</name>
        <dbReference type="ChEBI" id="CHEBI:58349"/>
    </ligand>
</feature>
<evidence type="ECO:0000256" key="18">
    <source>
        <dbReference type="PIRSR" id="PIRSR006769-3"/>
    </source>
</evidence>
<dbReference type="FunFam" id="3.40.140.10:FF:000025">
    <property type="entry name" value="Riboflavin biosynthesis protein RibD"/>
    <property type="match status" value="1"/>
</dbReference>
<comment type="pathway">
    <text evidence="2 15">Cofactor biosynthesis; riboflavin biosynthesis; 5-amino-6-(D-ribitylamino)uracil from GTP: step 2/4.</text>
</comment>
<dbReference type="EMBL" id="DXEX01000205">
    <property type="protein sequence ID" value="HIX59979.1"/>
    <property type="molecule type" value="Genomic_DNA"/>
</dbReference>
<dbReference type="NCBIfam" id="TIGR00227">
    <property type="entry name" value="ribD_Cterm"/>
    <property type="match status" value="1"/>
</dbReference>
<feature type="binding site" evidence="17">
    <location>
        <position position="201"/>
    </location>
    <ligand>
        <name>NADP(+)</name>
        <dbReference type="ChEBI" id="CHEBI:58349"/>
    </ligand>
</feature>
<comment type="similarity">
    <text evidence="4 15">In the N-terminal section; belongs to the cytidine and deoxycytidylate deaminase family.</text>
</comment>
<keyword evidence="11 15" id="KW-0560">Oxidoreductase</keyword>
<comment type="function">
    <text evidence="1 15">Converts 2,5-diamino-6-(ribosylamino)-4(3h)-pyrimidinone 5'-phosphate into 5-amino-6-(ribosylamino)-2,4(1h,3h)-pyrimidinedione 5'-phosphate.</text>
</comment>
<evidence type="ECO:0000256" key="11">
    <source>
        <dbReference type="ARBA" id="ARBA00023002"/>
    </source>
</evidence>
<feature type="binding site" evidence="18">
    <location>
        <position position="85"/>
    </location>
    <ligand>
        <name>Zn(2+)</name>
        <dbReference type="ChEBI" id="CHEBI:29105"/>
        <note>catalytic</note>
    </ligand>
</feature>
<dbReference type="GO" id="GO:0008703">
    <property type="term" value="F:5-amino-6-(5-phosphoribosylamino)uracil reductase activity"/>
    <property type="evidence" value="ECO:0007669"/>
    <property type="project" value="UniProtKB-EC"/>
</dbReference>
<evidence type="ECO:0000313" key="20">
    <source>
        <dbReference type="EMBL" id="HIX59979.1"/>
    </source>
</evidence>
<dbReference type="InterPro" id="IPR016193">
    <property type="entry name" value="Cytidine_deaminase-like"/>
</dbReference>
<gene>
    <name evidence="20" type="primary">ribD</name>
    <name evidence="20" type="ORF">IAA45_09745</name>
</gene>
<evidence type="ECO:0000256" key="2">
    <source>
        <dbReference type="ARBA" id="ARBA00004882"/>
    </source>
</evidence>
<accession>A0A9D2B4C9</accession>
<comment type="cofactor">
    <cofactor evidence="15 18">
        <name>Zn(2+)</name>
        <dbReference type="ChEBI" id="CHEBI:29105"/>
    </cofactor>
    <text evidence="15 18">Binds 1 zinc ion.</text>
</comment>
<evidence type="ECO:0000256" key="15">
    <source>
        <dbReference type="PIRNR" id="PIRNR006769"/>
    </source>
</evidence>
<dbReference type="SUPFAM" id="SSF53927">
    <property type="entry name" value="Cytidine deaminase-like"/>
    <property type="match status" value="1"/>
</dbReference>
<dbReference type="PROSITE" id="PS51747">
    <property type="entry name" value="CYT_DCMP_DEAMINASES_2"/>
    <property type="match status" value="1"/>
</dbReference>
<evidence type="ECO:0000256" key="5">
    <source>
        <dbReference type="ARBA" id="ARBA00007417"/>
    </source>
</evidence>
<feature type="domain" description="CMP/dCMP-type deaminase" evidence="19">
    <location>
        <begin position="2"/>
        <end position="124"/>
    </location>
</feature>
<dbReference type="GO" id="GO:0008270">
    <property type="term" value="F:zinc ion binding"/>
    <property type="evidence" value="ECO:0007669"/>
    <property type="project" value="InterPro"/>
</dbReference>
<dbReference type="CDD" id="cd01284">
    <property type="entry name" value="Riboflavin_deaminase-reductase"/>
    <property type="match status" value="1"/>
</dbReference>
<dbReference type="PANTHER" id="PTHR38011">
    <property type="entry name" value="DIHYDROFOLATE REDUCTASE FAMILY PROTEIN (AFU_ORTHOLOGUE AFUA_8G06820)"/>
    <property type="match status" value="1"/>
</dbReference>
<keyword evidence="7 15" id="KW-0479">Metal-binding</keyword>
<keyword evidence="12" id="KW-0511">Multifunctional enzyme</keyword>
<dbReference type="Proteomes" id="UP000886817">
    <property type="component" value="Unassembled WGS sequence"/>
</dbReference>
<dbReference type="EC" id="3.5.4.26" evidence="15"/>
<feature type="binding site" evidence="17">
    <location>
        <position position="155"/>
    </location>
    <ligand>
        <name>NADP(+)</name>
        <dbReference type="ChEBI" id="CHEBI:58349"/>
    </ligand>
</feature>
<feature type="active site" description="Proton donor" evidence="16">
    <location>
        <position position="53"/>
    </location>
</feature>
<feature type="binding site" evidence="17">
    <location>
        <position position="197"/>
    </location>
    <ligand>
        <name>NADP(+)</name>
        <dbReference type="ChEBI" id="CHEBI:58349"/>
    </ligand>
</feature>
<reference evidence="20" key="2">
    <citation type="submission" date="2021-04" db="EMBL/GenBank/DDBJ databases">
        <authorList>
            <person name="Gilroy R."/>
        </authorList>
    </citation>
    <scope>NUCLEOTIDE SEQUENCE</scope>
    <source>
        <strain evidence="20">ChiSjej1B19-8411</strain>
    </source>
</reference>
<comment type="pathway">
    <text evidence="3 15">Cofactor biosynthesis; riboflavin biosynthesis; 5-amino-6-(D-ribitylamino)uracil from GTP: step 3/4.</text>
</comment>
<evidence type="ECO:0000256" key="14">
    <source>
        <dbReference type="ARBA" id="ARBA00049886"/>
    </source>
</evidence>
<dbReference type="EC" id="1.1.1.193" evidence="15"/>
<keyword evidence="10 15" id="KW-0521">NADP</keyword>
<reference evidence="20" key="1">
    <citation type="journal article" date="2021" name="PeerJ">
        <title>Extensive microbial diversity within the chicken gut microbiome revealed by metagenomics and culture.</title>
        <authorList>
            <person name="Gilroy R."/>
            <person name="Ravi A."/>
            <person name="Getino M."/>
            <person name="Pursley I."/>
            <person name="Horton D.L."/>
            <person name="Alikhan N.F."/>
            <person name="Baker D."/>
            <person name="Gharbi K."/>
            <person name="Hall N."/>
            <person name="Watson M."/>
            <person name="Adriaenssens E.M."/>
            <person name="Foster-Nyarko E."/>
            <person name="Jarju S."/>
            <person name="Secka A."/>
            <person name="Antonio M."/>
            <person name="Oren A."/>
            <person name="Chaudhuri R.R."/>
            <person name="La Ragione R."/>
            <person name="Hildebrand F."/>
            <person name="Pallen M.J."/>
        </authorList>
    </citation>
    <scope>NUCLEOTIDE SEQUENCE</scope>
    <source>
        <strain evidence="20">ChiSjej1B19-8411</strain>
    </source>
</reference>
<feature type="binding site" evidence="17">
    <location>
        <position position="171"/>
    </location>
    <ligand>
        <name>NADP(+)</name>
        <dbReference type="ChEBI" id="CHEBI:58349"/>
    </ligand>
</feature>
<evidence type="ECO:0000256" key="17">
    <source>
        <dbReference type="PIRSR" id="PIRSR006769-2"/>
    </source>
</evidence>
<proteinExistence type="inferred from homology"/>
<dbReference type="InterPro" id="IPR024072">
    <property type="entry name" value="DHFR-like_dom_sf"/>
</dbReference>
<evidence type="ECO:0000256" key="3">
    <source>
        <dbReference type="ARBA" id="ARBA00004910"/>
    </source>
</evidence>
<evidence type="ECO:0000259" key="19">
    <source>
        <dbReference type="PROSITE" id="PS51747"/>
    </source>
</evidence>
<dbReference type="PIRSF" id="PIRSF006769">
    <property type="entry name" value="RibD"/>
    <property type="match status" value="1"/>
</dbReference>
<feature type="binding site" evidence="17">
    <location>
        <position position="205"/>
    </location>
    <ligand>
        <name>substrate</name>
    </ligand>
</feature>
<dbReference type="GO" id="GO:0050661">
    <property type="term" value="F:NADP binding"/>
    <property type="evidence" value="ECO:0007669"/>
    <property type="project" value="InterPro"/>
</dbReference>
<evidence type="ECO:0000256" key="12">
    <source>
        <dbReference type="ARBA" id="ARBA00023268"/>
    </source>
</evidence>
<feature type="binding site" evidence="17">
    <location>
        <position position="208"/>
    </location>
    <ligand>
        <name>substrate</name>
    </ligand>
</feature>
<feature type="binding site" evidence="17">
    <location>
        <begin position="295"/>
        <end position="301"/>
    </location>
    <ligand>
        <name>NADP(+)</name>
        <dbReference type="ChEBI" id="CHEBI:58349"/>
    </ligand>
</feature>